<feature type="region of interest" description="Disordered" evidence="1">
    <location>
        <begin position="255"/>
        <end position="404"/>
    </location>
</feature>
<name>A0A163DMI4_PHYB8</name>
<evidence type="ECO:0000256" key="1">
    <source>
        <dbReference type="SAM" id="MobiDB-lite"/>
    </source>
</evidence>
<feature type="chain" id="PRO_5007842449" description="Mid2 domain-containing protein" evidence="3">
    <location>
        <begin position="23"/>
        <end position="404"/>
    </location>
</feature>
<keyword evidence="2" id="KW-1133">Transmembrane helix</keyword>
<feature type="region of interest" description="Disordered" evidence="1">
    <location>
        <begin position="139"/>
        <end position="174"/>
    </location>
</feature>
<feature type="signal peptide" evidence="3">
    <location>
        <begin position="1"/>
        <end position="22"/>
    </location>
</feature>
<feature type="compositionally biased region" description="Low complexity" evidence="1">
    <location>
        <begin position="140"/>
        <end position="161"/>
    </location>
</feature>
<feature type="transmembrane region" description="Helical" evidence="2">
    <location>
        <begin position="190"/>
        <end position="213"/>
    </location>
</feature>
<keyword evidence="5" id="KW-1185">Reference proteome</keyword>
<keyword evidence="3" id="KW-0732">Signal</keyword>
<dbReference type="RefSeq" id="XP_018290390.1">
    <property type="nucleotide sequence ID" value="XM_018431669.1"/>
</dbReference>
<dbReference type="InParanoid" id="A0A163DMI4"/>
<feature type="compositionally biased region" description="Polar residues" evidence="1">
    <location>
        <begin position="90"/>
        <end position="101"/>
    </location>
</feature>
<evidence type="ECO:0000313" key="5">
    <source>
        <dbReference type="Proteomes" id="UP000077315"/>
    </source>
</evidence>
<dbReference type="GeneID" id="28992575"/>
<accession>A0A163DMI4</accession>
<feature type="region of interest" description="Disordered" evidence="1">
    <location>
        <begin position="54"/>
        <end position="101"/>
    </location>
</feature>
<sequence length="404" mass="43921">MRHSAQLLKAIKVLLLWVSLLGFPVTCIFPPRPTVASRSTLDIARQTMIPLDKNLLPPTRRQDTHWSPPPFPPTPSLNQHHKHQLHSDNLHSFSARPSPSATVHDQVTTIFVDITTIIIMASPDPNKVFHDMDNDTYAHQQQQNGDSNNNNSNNNNNNSGSDNDDPNDFSGTNADLAKQLKDDQEALRRMVTILSLVGSFGFIAVVATVVIFARMRLRKKAKAEEEQIAAEDLEDEHRDQGTDGIGVGVGVGIGAGVGKGSGRSDHDSDDDDGTPFMPIPSAPPAPMLIEIHQQHQNHYHEHSIDDMCLPSSSTLSPPPDRRLLSVHSQTALAPSAPPAKELADQPEQGCRHRGDGLSVEHGSSKPLPDSTPCPNCHHHATVSEIPPPAYTPSAPPMYAVPDSP</sequence>
<dbReference type="EMBL" id="KV440983">
    <property type="protein sequence ID" value="OAD72350.1"/>
    <property type="molecule type" value="Genomic_DNA"/>
</dbReference>
<evidence type="ECO:0008006" key="6">
    <source>
        <dbReference type="Google" id="ProtNLM"/>
    </source>
</evidence>
<keyword evidence="2" id="KW-0812">Transmembrane</keyword>
<proteinExistence type="predicted"/>
<dbReference type="VEuPathDB" id="FungiDB:PHYBLDRAFT_146546"/>
<keyword evidence="2" id="KW-0472">Membrane</keyword>
<gene>
    <name evidence="4" type="ORF">PHYBLDRAFT_146546</name>
</gene>
<evidence type="ECO:0000313" key="4">
    <source>
        <dbReference type="EMBL" id="OAD72350.1"/>
    </source>
</evidence>
<dbReference type="AlphaFoldDB" id="A0A163DMI4"/>
<evidence type="ECO:0000256" key="2">
    <source>
        <dbReference type="SAM" id="Phobius"/>
    </source>
</evidence>
<dbReference type="Proteomes" id="UP000077315">
    <property type="component" value="Unassembled WGS sequence"/>
</dbReference>
<feature type="compositionally biased region" description="Pro residues" evidence="1">
    <location>
        <begin position="277"/>
        <end position="286"/>
    </location>
</feature>
<feature type="compositionally biased region" description="Pro residues" evidence="1">
    <location>
        <begin position="385"/>
        <end position="395"/>
    </location>
</feature>
<organism evidence="4 5">
    <name type="scientific">Phycomyces blakesleeanus (strain ATCC 8743b / DSM 1359 / FGSC 10004 / NBRC 33097 / NRRL 1555)</name>
    <dbReference type="NCBI Taxonomy" id="763407"/>
    <lineage>
        <taxon>Eukaryota</taxon>
        <taxon>Fungi</taxon>
        <taxon>Fungi incertae sedis</taxon>
        <taxon>Mucoromycota</taxon>
        <taxon>Mucoromycotina</taxon>
        <taxon>Mucoromycetes</taxon>
        <taxon>Mucorales</taxon>
        <taxon>Phycomycetaceae</taxon>
        <taxon>Phycomyces</taxon>
    </lineage>
</organism>
<dbReference type="OrthoDB" id="2287318at2759"/>
<evidence type="ECO:0000256" key="3">
    <source>
        <dbReference type="SAM" id="SignalP"/>
    </source>
</evidence>
<reference evidence="5" key="1">
    <citation type="submission" date="2015-06" db="EMBL/GenBank/DDBJ databases">
        <title>Expansion of signal transduction pathways in fungi by whole-genome duplication.</title>
        <authorList>
            <consortium name="DOE Joint Genome Institute"/>
            <person name="Corrochano L.M."/>
            <person name="Kuo A."/>
            <person name="Marcet-Houben M."/>
            <person name="Polaino S."/>
            <person name="Salamov A."/>
            <person name="Villalobos J.M."/>
            <person name="Alvarez M.I."/>
            <person name="Avalos J."/>
            <person name="Benito E.P."/>
            <person name="Benoit I."/>
            <person name="Burger G."/>
            <person name="Camino L.P."/>
            <person name="Canovas D."/>
            <person name="Cerda-Olmedo E."/>
            <person name="Cheng J.-F."/>
            <person name="Dominguez A."/>
            <person name="Elias M."/>
            <person name="Eslava A.P."/>
            <person name="Glaser F."/>
            <person name="Grimwood J."/>
            <person name="Gutierrez G."/>
            <person name="Heitman J."/>
            <person name="Henrissat B."/>
            <person name="Iturriaga E.A."/>
            <person name="Lang B.F."/>
            <person name="Lavin J.L."/>
            <person name="Lee S."/>
            <person name="Li W."/>
            <person name="Lindquist E."/>
            <person name="Lopez-Garcia S."/>
            <person name="Luque E.M."/>
            <person name="Marcos A.T."/>
            <person name="Martin J."/>
            <person name="McCluskey K."/>
            <person name="Medina H.R."/>
            <person name="Miralles-Duran A."/>
            <person name="Miyazaki A."/>
            <person name="Munoz-Torres E."/>
            <person name="Oguiza J.A."/>
            <person name="Ohm R."/>
            <person name="Olmedo M."/>
            <person name="Orejas M."/>
            <person name="Ortiz-Castellanos L."/>
            <person name="Pisabarro A.G."/>
            <person name="Rodriguez-Romero J."/>
            <person name="Ruiz-Herrera J."/>
            <person name="Ruiz-Vazquez R."/>
            <person name="Sanz C."/>
            <person name="Schackwitz W."/>
            <person name="Schmutz J."/>
            <person name="Shahriari M."/>
            <person name="Shelest E."/>
            <person name="Silva-Franco F."/>
            <person name="Soanes D."/>
            <person name="Syed K."/>
            <person name="Tagua V.G."/>
            <person name="Talbot N.J."/>
            <person name="Thon M."/>
            <person name="De vries R.P."/>
            <person name="Wiebenga A."/>
            <person name="Yadav J.S."/>
            <person name="Braun E.L."/>
            <person name="Baker S."/>
            <person name="Garre V."/>
            <person name="Horwitz B."/>
            <person name="Torres-Martinez S."/>
            <person name="Idnurm A."/>
            <person name="Herrera-Estrella A."/>
            <person name="Gabaldon T."/>
            <person name="Grigoriev I.V."/>
        </authorList>
    </citation>
    <scope>NUCLEOTIDE SEQUENCE [LARGE SCALE GENOMIC DNA]</scope>
    <source>
        <strain evidence="5">NRRL 1555(-)</strain>
    </source>
</reference>
<dbReference type="STRING" id="763407.A0A163DMI4"/>
<protein>
    <recommendedName>
        <fullName evidence="6">Mid2 domain-containing protein</fullName>
    </recommendedName>
</protein>